<keyword evidence="5" id="KW-1185">Reference proteome</keyword>
<gene>
    <name evidence="4" type="ORF">LV92_03468</name>
</gene>
<evidence type="ECO:0000313" key="4">
    <source>
        <dbReference type="EMBL" id="RAJ09248.1"/>
    </source>
</evidence>
<dbReference type="Pfam" id="PF01979">
    <property type="entry name" value="Amidohydro_1"/>
    <property type="match status" value="1"/>
</dbReference>
<feature type="binding site" evidence="1">
    <location>
        <position position="82"/>
    </location>
    <ligand>
        <name>Zn(2+)</name>
        <dbReference type="ChEBI" id="CHEBI:29105"/>
        <label>1</label>
    </ligand>
</feature>
<accession>A0A327QZP6</accession>
<evidence type="ECO:0000313" key="5">
    <source>
        <dbReference type="Proteomes" id="UP000249696"/>
    </source>
</evidence>
<feature type="binding site" evidence="1">
    <location>
        <position position="242"/>
    </location>
    <ligand>
        <name>Zn(2+)</name>
        <dbReference type="ChEBI" id="CHEBI:29105"/>
        <label>2</label>
    </ligand>
</feature>
<dbReference type="InterPro" id="IPR006680">
    <property type="entry name" value="Amidohydro-rel"/>
</dbReference>
<dbReference type="InterPro" id="IPR032466">
    <property type="entry name" value="Metal_Hydrolase"/>
</dbReference>
<dbReference type="GO" id="GO:0046872">
    <property type="term" value="F:metal ion binding"/>
    <property type="evidence" value="ECO:0007669"/>
    <property type="project" value="UniProtKB-KW"/>
</dbReference>
<comment type="caution">
    <text evidence="4">The sequence shown here is derived from an EMBL/GenBank/DDBJ whole genome shotgun (WGS) entry which is preliminary data.</text>
</comment>
<evidence type="ECO:0000256" key="2">
    <source>
        <dbReference type="PIRSR" id="PIRSR039004-2"/>
    </source>
</evidence>
<proteinExistence type="predicted"/>
<dbReference type="GO" id="GO:0016810">
    <property type="term" value="F:hydrolase activity, acting on carbon-nitrogen (but not peptide) bonds"/>
    <property type="evidence" value="ECO:0007669"/>
    <property type="project" value="InterPro"/>
</dbReference>
<organism evidence="4 5">
    <name type="scientific">Arenibacter echinorum</name>
    <dbReference type="NCBI Taxonomy" id="440515"/>
    <lineage>
        <taxon>Bacteria</taxon>
        <taxon>Pseudomonadati</taxon>
        <taxon>Bacteroidota</taxon>
        <taxon>Flavobacteriia</taxon>
        <taxon>Flavobacteriales</taxon>
        <taxon>Flavobacteriaceae</taxon>
        <taxon>Arenibacter</taxon>
    </lineage>
</organism>
<dbReference type="InterPro" id="IPR011059">
    <property type="entry name" value="Metal-dep_hydrolase_composite"/>
</dbReference>
<protein>
    <submittedName>
        <fullName evidence="4">Dihydroorotase</fullName>
    </submittedName>
</protein>
<sequence length="413" mass="45637">MNIIFALLVILSFAVKGQEIDILIINGHVFDPKNQIDKPMDIAIADGKIIRVAQHLKTEKAKQIIDATGLYVSPGLIDIHTHVFVGPKPGKFADGINSISPDDFSFKSGVTTVVDAGTSGWQNFPQFKRQVIDVSKTRILVFLNIAAHGISGTEVSLTQIEDAKHDLDEMDAIKTMEIIKAYSDIIVGVKIGHYDGESWLPFERALEAASKTDRPLFVECHLPQYSLKEQLERMRPGDIITHSYENIVERMPVVDDNGKLRPFVLKAKDRGVLFDVGHGGAGFWFDQALPSFEQGLWPNSFGTDFHRFSMNAGMKDMLNLMSKYLNMGMPLNEVLLRGSWYPAKAIKREDLGNLDIGAVADIAILGVRAGSFGFVDAAGNRIKGKQKLEAELTIKGGKVLWDLNGLAANDFQK</sequence>
<name>A0A327QZP6_9FLAO</name>
<dbReference type="Proteomes" id="UP000249696">
    <property type="component" value="Unassembled WGS sequence"/>
</dbReference>
<feature type="domain" description="Amidohydrolase-related" evidence="3">
    <location>
        <begin position="300"/>
        <end position="367"/>
    </location>
</feature>
<dbReference type="PANTHER" id="PTHR42717">
    <property type="entry name" value="DIHYDROOROTASE-RELATED"/>
    <property type="match status" value="1"/>
</dbReference>
<evidence type="ECO:0000256" key="1">
    <source>
        <dbReference type="PIRSR" id="PIRSR039004-1"/>
    </source>
</evidence>
<feature type="binding site" evidence="1">
    <location>
        <position position="304"/>
    </location>
    <ligand>
        <name>Zn(2+)</name>
        <dbReference type="ChEBI" id="CHEBI:29105"/>
        <label>1</label>
    </ligand>
</feature>
<keyword evidence="1" id="KW-0479">Metal-binding</keyword>
<dbReference type="Gene3D" id="3.20.20.140">
    <property type="entry name" value="Metal-dependent hydrolases"/>
    <property type="match status" value="1"/>
</dbReference>
<dbReference type="GO" id="GO:0019213">
    <property type="term" value="F:deacetylase activity"/>
    <property type="evidence" value="ECO:0007669"/>
    <property type="project" value="InterPro"/>
</dbReference>
<dbReference type="OrthoDB" id="9797498at2"/>
<feature type="binding site" description="via carbamate group" evidence="1">
    <location>
        <position position="190"/>
    </location>
    <ligand>
        <name>Zn(2+)</name>
        <dbReference type="ChEBI" id="CHEBI:29105"/>
        <label>1</label>
    </ligand>
</feature>
<keyword evidence="1" id="KW-0862">Zinc</keyword>
<dbReference type="PANTHER" id="PTHR42717:SF1">
    <property type="entry name" value="IMIDAZOLONEPROPIONASE AND RELATED AMIDOHYDROLASES"/>
    <property type="match status" value="1"/>
</dbReference>
<dbReference type="PIRSF" id="PIRSF039004">
    <property type="entry name" value="ADE_EF_0837"/>
    <property type="match status" value="1"/>
</dbReference>
<dbReference type="InterPro" id="IPR020043">
    <property type="entry name" value="Deacetylase_Atu3266-like"/>
</dbReference>
<dbReference type="EMBL" id="QLLN01000006">
    <property type="protein sequence ID" value="RAJ09248.1"/>
    <property type="molecule type" value="Genomic_DNA"/>
</dbReference>
<dbReference type="AlphaFoldDB" id="A0A327QZP6"/>
<feature type="binding site" description="via carbamate group" evidence="1">
    <location>
        <position position="190"/>
    </location>
    <ligand>
        <name>Zn(2+)</name>
        <dbReference type="ChEBI" id="CHEBI:29105"/>
        <label>2</label>
    </ligand>
</feature>
<dbReference type="NCBIfam" id="NF006689">
    <property type="entry name" value="PRK09237.1"/>
    <property type="match status" value="1"/>
</dbReference>
<dbReference type="RefSeq" id="WP_111624858.1">
    <property type="nucleotide sequence ID" value="NZ_QLLN01000006.1"/>
</dbReference>
<feature type="binding site" evidence="1">
    <location>
        <position position="80"/>
    </location>
    <ligand>
        <name>Zn(2+)</name>
        <dbReference type="ChEBI" id="CHEBI:29105"/>
        <label>1</label>
    </ligand>
</feature>
<dbReference type="SUPFAM" id="SSF51338">
    <property type="entry name" value="Composite domain of metallo-dependent hydrolases"/>
    <property type="match status" value="1"/>
</dbReference>
<reference evidence="4 5" key="1">
    <citation type="submission" date="2018-06" db="EMBL/GenBank/DDBJ databases">
        <title>Genomic Encyclopedia of Archaeal and Bacterial Type Strains, Phase II (KMG-II): from individual species to whole genera.</title>
        <authorList>
            <person name="Goeker M."/>
        </authorList>
    </citation>
    <scope>NUCLEOTIDE SEQUENCE [LARGE SCALE GENOMIC DNA]</scope>
    <source>
        <strain evidence="4 5">DSM 23522</strain>
    </source>
</reference>
<evidence type="ECO:0000259" key="3">
    <source>
        <dbReference type="Pfam" id="PF01979"/>
    </source>
</evidence>
<feature type="modified residue" description="N6-carboxylysine" evidence="2">
    <location>
        <position position="190"/>
    </location>
</feature>
<dbReference type="SUPFAM" id="SSF51556">
    <property type="entry name" value="Metallo-dependent hydrolases"/>
    <property type="match status" value="1"/>
</dbReference>
<dbReference type="Gene3D" id="2.30.40.10">
    <property type="entry name" value="Urease, subunit C, domain 1"/>
    <property type="match status" value="1"/>
</dbReference>